<dbReference type="GO" id="GO:0004559">
    <property type="term" value="F:alpha-mannosidase activity"/>
    <property type="evidence" value="ECO:0007669"/>
    <property type="project" value="InterPro"/>
</dbReference>
<dbReference type="Pfam" id="PF07748">
    <property type="entry name" value="Glyco_hydro_38C"/>
    <property type="match status" value="1"/>
</dbReference>
<evidence type="ECO:0000259" key="1">
    <source>
        <dbReference type="Pfam" id="PF01074"/>
    </source>
</evidence>
<evidence type="ECO:0000313" key="3">
    <source>
        <dbReference type="EMBL" id="MUB63303.1"/>
    </source>
</evidence>
<dbReference type="Gene3D" id="3.20.110.10">
    <property type="entry name" value="Glycoside hydrolase 38, N terminal domain"/>
    <property type="match status" value="1"/>
</dbReference>
<keyword evidence="3" id="KW-0378">Hydrolase</keyword>
<comment type="caution">
    <text evidence="3">The sequence shown here is derived from an EMBL/GenBank/DDBJ whole genome shotgun (WGS) entry which is preliminary data.</text>
</comment>
<gene>
    <name evidence="3" type="ORF">GNE07_09545</name>
</gene>
<protein>
    <submittedName>
        <fullName evidence="3">Glycosyl hydrolase</fullName>
    </submittedName>
</protein>
<organism evidence="3 4">
    <name type="scientific">Hungatella hathewayi</name>
    <dbReference type="NCBI Taxonomy" id="154046"/>
    <lineage>
        <taxon>Bacteria</taxon>
        <taxon>Bacillati</taxon>
        <taxon>Bacillota</taxon>
        <taxon>Clostridia</taxon>
        <taxon>Lachnospirales</taxon>
        <taxon>Lachnospiraceae</taxon>
        <taxon>Hungatella</taxon>
    </lineage>
</organism>
<proteinExistence type="predicted"/>
<evidence type="ECO:0000259" key="2">
    <source>
        <dbReference type="Pfam" id="PF07748"/>
    </source>
</evidence>
<dbReference type="GO" id="GO:0006013">
    <property type="term" value="P:mannose metabolic process"/>
    <property type="evidence" value="ECO:0007669"/>
    <property type="project" value="InterPro"/>
</dbReference>
<reference evidence="3 4" key="1">
    <citation type="submission" date="2019-09" db="EMBL/GenBank/DDBJ databases">
        <title>Draft genome sequencing of Hungatella hathewayi 123Y-2.</title>
        <authorList>
            <person name="Lv Q."/>
            <person name="Li S."/>
        </authorList>
    </citation>
    <scope>NUCLEOTIDE SEQUENCE [LARGE SCALE GENOMIC DNA]</scope>
    <source>
        <strain evidence="3 4">123Y-2</strain>
    </source>
</reference>
<dbReference type="EMBL" id="WNME01000005">
    <property type="protein sequence ID" value="MUB63303.1"/>
    <property type="molecule type" value="Genomic_DNA"/>
</dbReference>
<dbReference type="InterPro" id="IPR011013">
    <property type="entry name" value="Gal_mutarotase_sf_dom"/>
</dbReference>
<dbReference type="SUPFAM" id="SSF74650">
    <property type="entry name" value="Galactose mutarotase-like"/>
    <property type="match status" value="1"/>
</dbReference>
<evidence type="ECO:0000313" key="4">
    <source>
        <dbReference type="Proteomes" id="UP000434223"/>
    </source>
</evidence>
<dbReference type="CDD" id="cd10791">
    <property type="entry name" value="GH38N_AMII_like_1"/>
    <property type="match status" value="1"/>
</dbReference>
<dbReference type="Pfam" id="PF01074">
    <property type="entry name" value="Glyco_hydro_38N"/>
    <property type="match status" value="1"/>
</dbReference>
<dbReference type="RefSeq" id="WP_055651760.1">
    <property type="nucleotide sequence ID" value="NZ_CZAZ01000035.1"/>
</dbReference>
<feature type="domain" description="Glycosyl hydrolase family 38 C-terminal" evidence="2">
    <location>
        <begin position="547"/>
        <end position="698"/>
    </location>
</feature>
<dbReference type="AlphaFoldDB" id="A0AAW9WFK8"/>
<dbReference type="Proteomes" id="UP000434223">
    <property type="component" value="Unassembled WGS sequence"/>
</dbReference>
<dbReference type="InterPro" id="IPR011682">
    <property type="entry name" value="Glyco_hydro_38_C"/>
</dbReference>
<name>A0AAW9WFK8_9FIRM</name>
<dbReference type="SUPFAM" id="SSF88713">
    <property type="entry name" value="Glycoside hydrolase/deacetylase"/>
    <property type="match status" value="1"/>
</dbReference>
<dbReference type="GO" id="GO:0030246">
    <property type="term" value="F:carbohydrate binding"/>
    <property type="evidence" value="ECO:0007669"/>
    <property type="project" value="InterPro"/>
</dbReference>
<sequence length="822" mass="94576">MACKKAWKVYLIHHSHTDIGYTERQDKIMRYHCDFVMQAIDILNRIHDGRAEDAKGFVWQCENFWQVRNFYENAPEPYIRDFERYVKTGEIGLSGNYLNMTELVSADVLDSRIRLAEEYGERIGRPVVSGMCADINGMAWGYGDALYDHGVTNFFTCIHPHHGMFPLYKKQLPFYWETPKGNRILVWNGDYYHLGNELFFAPHGGNTYQIRDEFHDPMNRHMILNRSSKDTDEREREIGRIRLGRYLENLEAEGYPWDFVPFMISGCITDNAPPSMAVAERVNELNRVYGGQITFQMVNLDQFFETVKERCREIPCYRGDWNDWWADGVGSTPAAVRIYLDARRKYDICGKLSEEEDSWEKELKEEAAENMMLYAEHTWGYSSSVIEPWEPLVGSLEWKKASYAVNGNSAASQWLDRLLAKRGEITICSEKGQRYRIINPHNRKVHDSVDLYIEHWEYVEGVRYDTAIPVEVRDCATGEVILSQVRMTARAAAVQIALAMEPKEERDVEIRLVHRRTLVTYRNTPYMGAEGVADLMEAGLRKDHGCVETPYYRVVFDQESGISSVTDKIWGRELLRSDRTEAPFSGIYEITAMEGGPQEIRRSMGRNRKSTATRRYKSSLRSIEVVERGPVYTAVELKYSLEGCGFYNVYLKIYETVRKLEARVRIHKNSVWEPENLYIALPFTAGDGGVSYLDKTGCVIRPGIDQLPGSCQDFYLLQNGVAWEQDGRIVTAAFKDSPMAVFGDLKASPVRLCDGADEGKNRGPLYSWVMNNFWETNFKADLGGFYEFAYTVRTMENVSAPEALESCETDNEGLLAFYIEKA</sequence>
<dbReference type="InterPro" id="IPR027291">
    <property type="entry name" value="Glyco_hydro_38_N_sf"/>
</dbReference>
<dbReference type="InterPro" id="IPR011330">
    <property type="entry name" value="Glyco_hydro/deAcase_b/a-brl"/>
</dbReference>
<dbReference type="InterPro" id="IPR000602">
    <property type="entry name" value="Glyco_hydro_38_N"/>
</dbReference>
<accession>A0AAW9WFK8</accession>
<feature type="domain" description="Glycoside hydrolase family 38 N-terminal" evidence="1">
    <location>
        <begin position="8"/>
        <end position="315"/>
    </location>
</feature>